<feature type="domain" description="DUF659" evidence="2">
    <location>
        <begin position="186"/>
        <end position="324"/>
    </location>
</feature>
<keyword evidence="5" id="KW-1185">Reference proteome</keyword>
<sequence length="681" mass="76993">MDLTQNINHEDEDQDEHENEGPSATPLWRYVTKVTGEKKAGGGSAKFVCNFNCQDKPFTGSYSRVCAHLIGVKPGEKKQGIGLCSKLSKEMRDLLKQEEEDAQILFAGNAKAKKLQRAKVIQADASSPSMKRTIADIFKTSDREDVDQTVARFFYCNNIPFNVARSPFFTDMVTGINHAPRGYKAPNYEKIRTSLMDKEQSKVQRALNPLMQDWSTHGLSIASDGWSNLKNQQLINTMAVSGGRAVFVNGHDVSGMEKNGLNIAEFIFKAIDFAGPSNVVQIVTDNASNCKAAGAIIQEKHPHIFWSGCLAHTLNLLMKDIGKSSDPSLSFFNESYGKGKAMVKYIKNHSSCQFLYKTFCDLELLKTKKTRFGHVFIVMQRLVTVRASLVAMTLSNHWETLRRSSSDPNQHDIVNKTVMDEDFWSKATRVLKITKPIYKMLRFCDTDQPVIGEVYEQMDTMLGKINDILANDPIVYDLIHKMVVERWDKMNIPLHCLAYILVPNDKGVFSLPQAIKDRATMEAISWWHMYGGVAPELYSLAIRVLSQGVNTSCAERCWSTYSYIHSVKRNRLNCDRAEKLVFVHYNHRLLSRYREDYESFKNWDVYDDDANIEEPLPTTIKERDNVVLYESEDDDNPATIVVGTGSSSSATGTLSTPSPLVQQKTQAQMRLEIARGKRHKK</sequence>
<evidence type="ECO:0000313" key="4">
    <source>
        <dbReference type="EMBL" id="GFZ21668.1"/>
    </source>
</evidence>
<dbReference type="GO" id="GO:0046983">
    <property type="term" value="F:protein dimerization activity"/>
    <property type="evidence" value="ECO:0007669"/>
    <property type="project" value="InterPro"/>
</dbReference>
<feature type="region of interest" description="Disordered" evidence="1">
    <location>
        <begin position="642"/>
        <end position="666"/>
    </location>
</feature>
<proteinExistence type="predicted"/>
<accession>A0A7J0HF51</accession>
<dbReference type="InterPro" id="IPR007021">
    <property type="entry name" value="DUF659"/>
</dbReference>
<evidence type="ECO:0000259" key="2">
    <source>
        <dbReference type="Pfam" id="PF04937"/>
    </source>
</evidence>
<dbReference type="OrthoDB" id="1937290at2759"/>
<name>A0A7J0HF51_9ERIC</name>
<evidence type="ECO:0000259" key="3">
    <source>
        <dbReference type="Pfam" id="PF05699"/>
    </source>
</evidence>
<feature type="region of interest" description="Disordered" evidence="1">
    <location>
        <begin position="1"/>
        <end position="26"/>
    </location>
</feature>
<dbReference type="InterPro" id="IPR008906">
    <property type="entry name" value="HATC_C_dom"/>
</dbReference>
<dbReference type="Pfam" id="PF05699">
    <property type="entry name" value="Dimer_Tnp_hAT"/>
    <property type="match status" value="1"/>
</dbReference>
<evidence type="ECO:0000313" key="5">
    <source>
        <dbReference type="Proteomes" id="UP000585474"/>
    </source>
</evidence>
<dbReference type="EMBL" id="BJWL01000029">
    <property type="protein sequence ID" value="GFZ21668.1"/>
    <property type="molecule type" value="Genomic_DNA"/>
</dbReference>
<evidence type="ECO:0000256" key="1">
    <source>
        <dbReference type="SAM" id="MobiDB-lite"/>
    </source>
</evidence>
<dbReference type="Proteomes" id="UP000585474">
    <property type="component" value="Unassembled WGS sequence"/>
</dbReference>
<organism evidence="4 5">
    <name type="scientific">Actinidia rufa</name>
    <dbReference type="NCBI Taxonomy" id="165716"/>
    <lineage>
        <taxon>Eukaryota</taxon>
        <taxon>Viridiplantae</taxon>
        <taxon>Streptophyta</taxon>
        <taxon>Embryophyta</taxon>
        <taxon>Tracheophyta</taxon>
        <taxon>Spermatophyta</taxon>
        <taxon>Magnoliopsida</taxon>
        <taxon>eudicotyledons</taxon>
        <taxon>Gunneridae</taxon>
        <taxon>Pentapetalae</taxon>
        <taxon>asterids</taxon>
        <taxon>Ericales</taxon>
        <taxon>Actinidiaceae</taxon>
        <taxon>Actinidia</taxon>
    </lineage>
</organism>
<feature type="compositionally biased region" description="Low complexity" evidence="1">
    <location>
        <begin position="642"/>
        <end position="660"/>
    </location>
</feature>
<gene>
    <name evidence="4" type="ORF">Acr_29g0008300</name>
</gene>
<comment type="caution">
    <text evidence="4">The sequence shown here is derived from an EMBL/GenBank/DDBJ whole genome shotgun (WGS) entry which is preliminary data.</text>
</comment>
<dbReference type="PANTHER" id="PTHR32166">
    <property type="entry name" value="OSJNBA0013A04.12 PROTEIN"/>
    <property type="match status" value="1"/>
</dbReference>
<dbReference type="Pfam" id="PF04937">
    <property type="entry name" value="DUF659"/>
    <property type="match status" value="1"/>
</dbReference>
<protein>
    <submittedName>
        <fullName evidence="4">Polyamine oxidase 1</fullName>
    </submittedName>
</protein>
<dbReference type="InterPro" id="IPR012337">
    <property type="entry name" value="RNaseH-like_sf"/>
</dbReference>
<dbReference type="AlphaFoldDB" id="A0A7J0HF51"/>
<dbReference type="PANTHER" id="PTHR32166:SF123">
    <property type="entry name" value="BED-TYPE DOMAIN-CONTAINING PROTEIN"/>
    <property type="match status" value="1"/>
</dbReference>
<feature type="domain" description="HAT C-terminal dimerisation" evidence="3">
    <location>
        <begin position="519"/>
        <end position="586"/>
    </location>
</feature>
<reference evidence="4 5" key="1">
    <citation type="submission" date="2019-07" db="EMBL/GenBank/DDBJ databases">
        <title>De Novo Assembly of kiwifruit Actinidia rufa.</title>
        <authorList>
            <person name="Sugita-Konishi S."/>
            <person name="Sato K."/>
            <person name="Mori E."/>
            <person name="Abe Y."/>
            <person name="Kisaki G."/>
            <person name="Hamano K."/>
            <person name="Suezawa K."/>
            <person name="Otani M."/>
            <person name="Fukuda T."/>
            <person name="Manabe T."/>
            <person name="Gomi K."/>
            <person name="Tabuchi M."/>
            <person name="Akimitsu K."/>
            <person name="Kataoka I."/>
        </authorList>
    </citation>
    <scope>NUCLEOTIDE SEQUENCE [LARGE SCALE GENOMIC DNA]</scope>
    <source>
        <strain evidence="5">cv. Fuchu</strain>
    </source>
</reference>
<dbReference type="SUPFAM" id="SSF53098">
    <property type="entry name" value="Ribonuclease H-like"/>
    <property type="match status" value="1"/>
</dbReference>